<dbReference type="Proteomes" id="UP000245629">
    <property type="component" value="Chromosome 1"/>
</dbReference>
<reference evidence="2" key="1">
    <citation type="submission" date="2018-05" db="EMBL/GenBank/DDBJ databases">
        <title>Azospirillum thermophila sp. nov., a novel isolated from hot spring.</title>
        <authorList>
            <person name="Zhao Z."/>
        </authorList>
    </citation>
    <scope>NUCLEOTIDE SEQUENCE [LARGE SCALE GENOMIC DNA]</scope>
    <source>
        <strain evidence="2">CFH 70021</strain>
    </source>
</reference>
<dbReference type="RefSeq" id="WP_109323830.1">
    <property type="nucleotide sequence ID" value="NZ_CP029352.1"/>
</dbReference>
<accession>A0A2S2CKQ4</accession>
<protein>
    <recommendedName>
        <fullName evidence="3">Mobilization protein</fullName>
    </recommendedName>
</protein>
<evidence type="ECO:0000313" key="2">
    <source>
        <dbReference type="Proteomes" id="UP000245629"/>
    </source>
</evidence>
<sequence>MTTEKLTSLLQRRARLDEQIAAARRAESESARKADARRKIVVGAALLSAARQDPRLRKLLVETLGRVLGERDLALFATGDPGAGDLVLGTVGSAALGPIEGAAEGGWIESGHAG</sequence>
<gene>
    <name evidence="1" type="ORF">DEW08_01380</name>
</gene>
<evidence type="ECO:0000313" key="1">
    <source>
        <dbReference type="EMBL" id="AWK85009.1"/>
    </source>
</evidence>
<proteinExistence type="predicted"/>
<evidence type="ECO:0008006" key="3">
    <source>
        <dbReference type="Google" id="ProtNLM"/>
    </source>
</evidence>
<dbReference type="AlphaFoldDB" id="A0A2S2CKQ4"/>
<dbReference type="EMBL" id="CP029352">
    <property type="protein sequence ID" value="AWK85009.1"/>
    <property type="molecule type" value="Genomic_DNA"/>
</dbReference>
<dbReference type="KEGG" id="azz:DEW08_01380"/>
<keyword evidence="2" id="KW-1185">Reference proteome</keyword>
<name>A0A2S2CKQ4_9PROT</name>
<organism evidence="1 2">
    <name type="scientific">Azospirillum thermophilum</name>
    <dbReference type="NCBI Taxonomy" id="2202148"/>
    <lineage>
        <taxon>Bacteria</taxon>
        <taxon>Pseudomonadati</taxon>
        <taxon>Pseudomonadota</taxon>
        <taxon>Alphaproteobacteria</taxon>
        <taxon>Rhodospirillales</taxon>
        <taxon>Azospirillaceae</taxon>
        <taxon>Azospirillum</taxon>
    </lineage>
</organism>